<name>A0A371BYP3_YARLL</name>
<evidence type="ECO:0000313" key="3">
    <source>
        <dbReference type="Proteomes" id="UP000256601"/>
    </source>
</evidence>
<organism evidence="2 3">
    <name type="scientific">Yarrowia lipolytica</name>
    <name type="common">Candida lipolytica</name>
    <dbReference type="NCBI Taxonomy" id="4952"/>
    <lineage>
        <taxon>Eukaryota</taxon>
        <taxon>Fungi</taxon>
        <taxon>Dikarya</taxon>
        <taxon>Ascomycota</taxon>
        <taxon>Saccharomycotina</taxon>
        <taxon>Dipodascomycetes</taxon>
        <taxon>Dipodascales</taxon>
        <taxon>Dipodascales incertae sedis</taxon>
        <taxon>Yarrowia</taxon>
    </lineage>
</organism>
<protein>
    <submittedName>
        <fullName evidence="2">Uncharacterized protein</fullName>
    </submittedName>
</protein>
<gene>
    <name evidence="2" type="ORF">B0I71DRAFT_136317</name>
</gene>
<proteinExistence type="predicted"/>
<feature type="region of interest" description="Disordered" evidence="1">
    <location>
        <begin position="29"/>
        <end position="74"/>
    </location>
</feature>
<dbReference type="Proteomes" id="UP000256601">
    <property type="component" value="Unassembled WGS sequence"/>
</dbReference>
<reference evidence="2 3" key="1">
    <citation type="submission" date="2018-07" db="EMBL/GenBank/DDBJ databases">
        <title>Draft Genome Assemblies for Five Robust Yarrowia lipolytica Strains Exhibiting High Lipid Production and Pentose Sugar Utilization and Sugar Alcohol Secretion from Undetoxified Lignocellulosic Biomass Hydrolysates.</title>
        <authorList>
            <consortium name="DOE Joint Genome Institute"/>
            <person name="Walker C."/>
            <person name="Ryu S."/>
            <person name="Na H."/>
            <person name="Zane M."/>
            <person name="LaButti K."/>
            <person name="Lipzen A."/>
            <person name="Haridas S."/>
            <person name="Barry K."/>
            <person name="Grigoriev I.V."/>
            <person name="Quarterman J."/>
            <person name="Slininger P."/>
            <person name="Dien B."/>
            <person name="Trinh C.T."/>
        </authorList>
    </citation>
    <scope>NUCLEOTIDE SEQUENCE [LARGE SCALE GENOMIC DNA]</scope>
    <source>
        <strain evidence="2 3">YB392</strain>
    </source>
</reference>
<evidence type="ECO:0000256" key="1">
    <source>
        <dbReference type="SAM" id="MobiDB-lite"/>
    </source>
</evidence>
<dbReference type="EMBL" id="KZ859102">
    <property type="protein sequence ID" value="RDW23201.1"/>
    <property type="molecule type" value="Genomic_DNA"/>
</dbReference>
<evidence type="ECO:0000313" key="2">
    <source>
        <dbReference type="EMBL" id="RDW23201.1"/>
    </source>
</evidence>
<dbReference type="AlphaFoldDB" id="A0A371BYP3"/>
<accession>A0A371BYP3</accession>
<sequence length="141" mass="13939">MAGHTLGDGGSNHEHELGAVDSLSANDIGKNTETKLSNDGGHLEQSGSGGGGLTGTVDGLTPVDVSHHGDTQVNGEDIVGISHETNTGDGDGSNVLPAEAGVVNLLQGESSSLVGVLNVSKVVDIVVEGGVSTFGHVVIGH</sequence>